<proteinExistence type="predicted"/>
<evidence type="ECO:0000256" key="1">
    <source>
        <dbReference type="SAM" id="Coils"/>
    </source>
</evidence>
<dbReference type="Proteomes" id="UP000565579">
    <property type="component" value="Unassembled WGS sequence"/>
</dbReference>
<dbReference type="EMBL" id="JACHMI010000001">
    <property type="protein sequence ID" value="MBB6551205.1"/>
    <property type="molecule type" value="Genomic_DNA"/>
</dbReference>
<keyword evidence="3" id="KW-1185">Reference proteome</keyword>
<dbReference type="AlphaFoldDB" id="A0A7X0U1B6"/>
<gene>
    <name evidence="2" type="ORF">HD593_006000</name>
</gene>
<organism evidence="2 3">
    <name type="scientific">Nonomuraea rubra</name>
    <dbReference type="NCBI Taxonomy" id="46180"/>
    <lineage>
        <taxon>Bacteria</taxon>
        <taxon>Bacillati</taxon>
        <taxon>Actinomycetota</taxon>
        <taxon>Actinomycetes</taxon>
        <taxon>Streptosporangiales</taxon>
        <taxon>Streptosporangiaceae</taxon>
        <taxon>Nonomuraea</taxon>
    </lineage>
</organism>
<evidence type="ECO:0000313" key="3">
    <source>
        <dbReference type="Proteomes" id="UP000565579"/>
    </source>
</evidence>
<accession>A0A7X0U1B6</accession>
<evidence type="ECO:0000313" key="2">
    <source>
        <dbReference type="EMBL" id="MBB6551205.1"/>
    </source>
</evidence>
<feature type="coiled-coil region" evidence="1">
    <location>
        <begin position="9"/>
        <end position="36"/>
    </location>
</feature>
<name>A0A7X0U1B6_9ACTN</name>
<protein>
    <submittedName>
        <fullName evidence="2">Regulator of replication initiation timing</fullName>
    </submittedName>
</protein>
<sequence>MDVAAPDVEVRLREQIAKLKKTVANKNKELSQIKEDVPALVRAVSLLTAENAELRDLLEMPAANVGPLRPDEH</sequence>
<reference evidence="2 3" key="1">
    <citation type="submission" date="2020-08" db="EMBL/GenBank/DDBJ databases">
        <title>Sequencing the genomes of 1000 actinobacteria strains.</title>
        <authorList>
            <person name="Klenk H.-P."/>
        </authorList>
    </citation>
    <scope>NUCLEOTIDE SEQUENCE [LARGE SCALE GENOMIC DNA]</scope>
    <source>
        <strain evidence="2 3">DSM 43768</strain>
    </source>
</reference>
<dbReference type="RefSeq" id="WP_185105341.1">
    <property type="nucleotide sequence ID" value="NZ_BAAAXY010000010.1"/>
</dbReference>
<comment type="caution">
    <text evidence="2">The sequence shown here is derived from an EMBL/GenBank/DDBJ whole genome shotgun (WGS) entry which is preliminary data.</text>
</comment>
<keyword evidence="1" id="KW-0175">Coiled coil</keyword>